<dbReference type="GO" id="GO:0005876">
    <property type="term" value="C:spindle microtubule"/>
    <property type="evidence" value="ECO:0007669"/>
    <property type="project" value="InterPro"/>
</dbReference>
<dbReference type="EMBL" id="JAHUZD010000118">
    <property type="protein sequence ID" value="KAI3403921.2"/>
    <property type="molecule type" value="Genomic_DNA"/>
</dbReference>
<dbReference type="AlphaFoldDB" id="A0AAI9SVM9"/>
<keyword evidence="6" id="KW-0158">Chromosome</keyword>
<gene>
    <name evidence="17" type="ORF">KGF56_003351</name>
</gene>
<dbReference type="GeneID" id="73380966"/>
<evidence type="ECO:0000256" key="1">
    <source>
        <dbReference type="ARBA" id="ARBA00004123"/>
    </source>
</evidence>
<dbReference type="GO" id="GO:0042729">
    <property type="term" value="C:DASH complex"/>
    <property type="evidence" value="ECO:0007669"/>
    <property type="project" value="InterPro"/>
</dbReference>
<keyword evidence="18" id="KW-1185">Reference proteome</keyword>
<comment type="similarity">
    <text evidence="4">Belongs to the DASH complex SPC19 family.</text>
</comment>
<evidence type="ECO:0000256" key="13">
    <source>
        <dbReference type="ARBA" id="ARBA00023242"/>
    </source>
</evidence>
<keyword evidence="13" id="KW-0539">Nucleus</keyword>
<evidence type="ECO:0000256" key="10">
    <source>
        <dbReference type="ARBA" id="ARBA00022829"/>
    </source>
</evidence>
<keyword evidence="14" id="KW-0137">Centromere</keyword>
<dbReference type="InterPro" id="IPR013251">
    <property type="entry name" value="DASH_Spc19"/>
</dbReference>
<keyword evidence="9" id="KW-0131">Cell cycle</keyword>
<keyword evidence="9" id="KW-0132">Cell division</keyword>
<dbReference type="RefSeq" id="XP_049179668.1">
    <property type="nucleotide sequence ID" value="XM_049324674.1"/>
</dbReference>
<sequence length="176" mass="20614">MSHIQSSPYHPYNNLENCSRSLRESIQLLKDCSNDLEEKTLDSKRMIQVLSTKKVFGLIPEFDLDDAKQSYRSTITPQLDEQVHKLEEELQILVLKRKSLASKLKLTKTRLNNYQRGMQSSDVDLEIFVNNKNYDESSVRKLQMLRNKKKRLQYTLNRVSSSTNNINTRNDSPFLM</sequence>
<protein>
    <recommendedName>
        <fullName evidence="5">DASH complex subunit SPC19</fullName>
    </recommendedName>
    <alternativeName>
        <fullName evidence="15">Outer kinetochore protein SPC19</fullName>
    </alternativeName>
</protein>
<evidence type="ECO:0000256" key="2">
    <source>
        <dbReference type="ARBA" id="ARBA00004186"/>
    </source>
</evidence>
<keyword evidence="7" id="KW-0963">Cytoplasm</keyword>
<keyword evidence="11" id="KW-0995">Kinetochore</keyword>
<evidence type="ECO:0000256" key="16">
    <source>
        <dbReference type="ARBA" id="ARBA00046633"/>
    </source>
</evidence>
<keyword evidence="8" id="KW-0493">Microtubule</keyword>
<reference evidence="17" key="1">
    <citation type="journal article" date="2022" name="DNA Res.">
        <title>Genome analysis of five recently described species of the CUG-Ser clade uncovers Candida theae as a new hybrid lineage with pathogenic potential in the Candida parapsilosis species complex.</title>
        <authorList>
            <person name="Mixao V."/>
            <person name="Del Olmo V."/>
            <person name="Hegedusova E."/>
            <person name="Saus E."/>
            <person name="Pryszcz L."/>
            <person name="Cillingova A."/>
            <person name="Nosek J."/>
            <person name="Gabaldon T."/>
        </authorList>
    </citation>
    <scope>NUCLEOTIDE SEQUENCE</scope>
    <source>
        <strain evidence="17">CBS 10844</strain>
    </source>
</reference>
<evidence type="ECO:0000256" key="4">
    <source>
        <dbReference type="ARBA" id="ARBA00008952"/>
    </source>
</evidence>
<evidence type="ECO:0000256" key="3">
    <source>
        <dbReference type="ARBA" id="ARBA00004629"/>
    </source>
</evidence>
<evidence type="ECO:0000256" key="14">
    <source>
        <dbReference type="ARBA" id="ARBA00023328"/>
    </source>
</evidence>
<accession>A0AAI9SVM9</accession>
<evidence type="ECO:0000256" key="7">
    <source>
        <dbReference type="ARBA" id="ARBA00022490"/>
    </source>
</evidence>
<evidence type="ECO:0000256" key="15">
    <source>
        <dbReference type="ARBA" id="ARBA00032583"/>
    </source>
</evidence>
<dbReference type="Pfam" id="PF08287">
    <property type="entry name" value="DASH_Spc19"/>
    <property type="match status" value="1"/>
</dbReference>
<dbReference type="Proteomes" id="UP001202479">
    <property type="component" value="Unassembled WGS sequence"/>
</dbReference>
<keyword evidence="9" id="KW-0498">Mitosis</keyword>
<evidence type="ECO:0000313" key="17">
    <source>
        <dbReference type="EMBL" id="KAI3403921.2"/>
    </source>
</evidence>
<keyword evidence="10" id="KW-0159">Chromosome partition</keyword>
<name>A0AAI9SVM9_9ASCO</name>
<evidence type="ECO:0000313" key="18">
    <source>
        <dbReference type="Proteomes" id="UP001202479"/>
    </source>
</evidence>
<evidence type="ECO:0000256" key="12">
    <source>
        <dbReference type="ARBA" id="ARBA00023212"/>
    </source>
</evidence>
<evidence type="ECO:0000256" key="8">
    <source>
        <dbReference type="ARBA" id="ARBA00022701"/>
    </source>
</evidence>
<organism evidence="17 18">
    <name type="scientific">Candida oxycetoniae</name>
    <dbReference type="NCBI Taxonomy" id="497107"/>
    <lineage>
        <taxon>Eukaryota</taxon>
        <taxon>Fungi</taxon>
        <taxon>Dikarya</taxon>
        <taxon>Ascomycota</taxon>
        <taxon>Saccharomycotina</taxon>
        <taxon>Pichiomycetes</taxon>
        <taxon>Debaryomycetaceae</taxon>
        <taxon>Candida/Lodderomyces clade</taxon>
        <taxon>Candida</taxon>
    </lineage>
</organism>
<evidence type="ECO:0000256" key="6">
    <source>
        <dbReference type="ARBA" id="ARBA00022454"/>
    </source>
</evidence>
<dbReference type="PANTHER" id="PTHR28262:SF1">
    <property type="entry name" value="DASH COMPLEX SUBUNIT SPC19"/>
    <property type="match status" value="1"/>
</dbReference>
<proteinExistence type="inferred from homology"/>
<comment type="subunit">
    <text evidence="16">Component of the DASH complex consisting of ASK1, DAD1, DAD2, DAD3, DAD4, DAM1, DUO1, HSK3, SPC19 and SPC34, with a stoichiometry of one copy of each subunit per complex. Multiple DASH complexes oligomerize to form a ring that encircles spindle microtubules and organizes the rod-like NDC80 complexes of the outer kinetochore. DASH complex oligomerization strengthens microtubule attachments. On cytoplasmic microtubules, DASH complexes appear to form patches instead of rings.</text>
</comment>
<evidence type="ECO:0000256" key="9">
    <source>
        <dbReference type="ARBA" id="ARBA00022776"/>
    </source>
</evidence>
<comment type="subcellular location">
    <subcellularLocation>
        <location evidence="3">Chromosome</location>
        <location evidence="3">Centromere</location>
        <location evidence="3">Kinetochore</location>
    </subcellularLocation>
    <subcellularLocation>
        <location evidence="2">Cytoplasm</location>
        <location evidence="2">Cytoskeleton</location>
        <location evidence="2">Spindle</location>
    </subcellularLocation>
    <subcellularLocation>
        <location evidence="1">Nucleus</location>
    </subcellularLocation>
</comment>
<comment type="caution">
    <text evidence="17">The sequence shown here is derived from an EMBL/GenBank/DDBJ whole genome shotgun (WGS) entry which is preliminary data.</text>
</comment>
<evidence type="ECO:0000256" key="11">
    <source>
        <dbReference type="ARBA" id="ARBA00022838"/>
    </source>
</evidence>
<keyword evidence="12" id="KW-0206">Cytoskeleton</keyword>
<dbReference type="PANTHER" id="PTHR28262">
    <property type="entry name" value="DASH COMPLEX SUBUNIT SPC19"/>
    <property type="match status" value="1"/>
</dbReference>
<evidence type="ECO:0000256" key="5">
    <source>
        <dbReference type="ARBA" id="ARBA00016329"/>
    </source>
</evidence>
<dbReference type="GO" id="GO:0008608">
    <property type="term" value="P:attachment of spindle microtubules to kinetochore"/>
    <property type="evidence" value="ECO:0007669"/>
    <property type="project" value="InterPro"/>
</dbReference>